<accession>A0A3P4AYK4</accession>
<protein>
    <recommendedName>
        <fullName evidence="4">Transferrin-binding protein B C-lobe/N-lobe beta barrel domain-containing protein</fullName>
    </recommendedName>
</protein>
<dbReference type="AlphaFoldDB" id="A0A3P4AYK4"/>
<evidence type="ECO:0000313" key="3">
    <source>
        <dbReference type="Proteomes" id="UP000277294"/>
    </source>
</evidence>
<gene>
    <name evidence="2" type="ORF">PIGHUM_01214</name>
</gene>
<keyword evidence="1" id="KW-0732">Signal</keyword>
<organism evidence="2 3">
    <name type="scientific">Pigmentiphaga humi</name>
    <dbReference type="NCBI Taxonomy" id="2478468"/>
    <lineage>
        <taxon>Bacteria</taxon>
        <taxon>Pseudomonadati</taxon>
        <taxon>Pseudomonadota</taxon>
        <taxon>Betaproteobacteria</taxon>
        <taxon>Burkholderiales</taxon>
        <taxon>Alcaligenaceae</taxon>
        <taxon>Pigmentiphaga</taxon>
    </lineage>
</organism>
<evidence type="ECO:0000256" key="1">
    <source>
        <dbReference type="SAM" id="SignalP"/>
    </source>
</evidence>
<name>A0A3P4AYK4_9BURK</name>
<dbReference type="Proteomes" id="UP000277294">
    <property type="component" value="Unassembled WGS sequence"/>
</dbReference>
<dbReference type="RefSeq" id="WP_124078510.1">
    <property type="nucleotide sequence ID" value="NZ_UWPJ01000011.1"/>
</dbReference>
<evidence type="ECO:0008006" key="4">
    <source>
        <dbReference type="Google" id="ProtNLM"/>
    </source>
</evidence>
<feature type="chain" id="PRO_5018149655" description="Transferrin-binding protein B C-lobe/N-lobe beta barrel domain-containing protein" evidence="1">
    <location>
        <begin position="20"/>
        <end position="296"/>
    </location>
</feature>
<dbReference type="EMBL" id="UWPJ01000011">
    <property type="protein sequence ID" value="VCU69154.1"/>
    <property type="molecule type" value="Genomic_DNA"/>
</dbReference>
<proteinExistence type="predicted"/>
<dbReference type="OrthoDB" id="8678520at2"/>
<keyword evidence="3" id="KW-1185">Reference proteome</keyword>
<sequence>MKHTVIALAILAASGAAQAQTVSGSVNTGSQLVVVGGATIGGFHGPLGAPGIGAYDGDNDPTNDQLISLQSIEPFTRQTTLDVVEGGLTFAYYQLPSGFAHPPVPGGGTPPATTVDMNGVKVPNLTKNVYFGMASSGTAGVGTVEHEAWFVGDTTGRVLPAAATNYATVALLGLTGATTNDGTSLDVLQGTLSLGTPTGGAASTASLTGTLSKSATSQYLDINAVATLSGAGAGTFAGNATYYVTTPVAANGTTSGQFFGNASSTTPGTDGSALAGVASGSYLGTDYVASFGGRAN</sequence>
<evidence type="ECO:0000313" key="2">
    <source>
        <dbReference type="EMBL" id="VCU69154.1"/>
    </source>
</evidence>
<feature type="signal peptide" evidence="1">
    <location>
        <begin position="1"/>
        <end position="19"/>
    </location>
</feature>
<reference evidence="2 3" key="1">
    <citation type="submission" date="2018-10" db="EMBL/GenBank/DDBJ databases">
        <authorList>
            <person name="Criscuolo A."/>
        </authorList>
    </citation>
    <scope>NUCLEOTIDE SEQUENCE [LARGE SCALE GENOMIC DNA]</scope>
    <source>
        <strain evidence="2">DnA1</strain>
    </source>
</reference>